<sequence length="206" mass="20995">MPLTGYLVAHLGWRDALLTLAAIHGTVTIPLHALTVRTPPHVTASAPAARPGHTLRRVAARAAMRDARFWVLAAALIVHGAATSTIGVHLVGYLTSRGHPATFAATAAGLLGVLSVTGRLVLTGARRRLPVTTIVAAVFAIQAAAVSAMPLAAGTRVGAVVAVTGFGLGFGIASLATPALLADRYRNVGQCSGLLAGGEGPRWEAR</sequence>
<proteinExistence type="predicted"/>
<feature type="transmembrane region" description="Helical" evidence="1">
    <location>
        <begin position="103"/>
        <end position="122"/>
    </location>
</feature>
<dbReference type="PANTHER" id="PTHR11360:SF284">
    <property type="entry name" value="EG:103B4.3 PROTEIN-RELATED"/>
    <property type="match status" value="1"/>
</dbReference>
<dbReference type="AlphaFoldDB" id="A0AAU7QVA3"/>
<dbReference type="Pfam" id="PF07690">
    <property type="entry name" value="MFS_1"/>
    <property type="match status" value="1"/>
</dbReference>
<feature type="transmembrane region" description="Helical" evidence="1">
    <location>
        <begin position="69"/>
        <end position="91"/>
    </location>
</feature>
<keyword evidence="1" id="KW-1133">Transmembrane helix</keyword>
<protein>
    <submittedName>
        <fullName evidence="2">MFS transporter</fullName>
    </submittedName>
</protein>
<name>A0AAU7QVA3_9ACTN</name>
<dbReference type="RefSeq" id="WP_349876506.1">
    <property type="nucleotide sequence ID" value="NZ_CP157974.1"/>
</dbReference>
<dbReference type="SUPFAM" id="SSF103473">
    <property type="entry name" value="MFS general substrate transporter"/>
    <property type="match status" value="1"/>
</dbReference>
<reference evidence="2" key="1">
    <citation type="submission" date="2024-06" db="EMBL/GenBank/DDBJ databases">
        <title>Micromonospora sp. strain HUAS YX12 genome sequences.</title>
        <authorList>
            <person name="Mo P."/>
        </authorList>
    </citation>
    <scope>NUCLEOTIDE SEQUENCE</scope>
    <source>
        <strain evidence="2">HUAS YX12</strain>
    </source>
</reference>
<dbReference type="PANTHER" id="PTHR11360">
    <property type="entry name" value="MONOCARBOXYLATE TRANSPORTER"/>
    <property type="match status" value="1"/>
</dbReference>
<evidence type="ECO:0000256" key="1">
    <source>
        <dbReference type="SAM" id="Phobius"/>
    </source>
</evidence>
<feature type="transmembrane region" description="Helical" evidence="1">
    <location>
        <begin position="134"/>
        <end position="153"/>
    </location>
</feature>
<accession>A0AAU7QVA3</accession>
<feature type="transmembrane region" description="Helical" evidence="1">
    <location>
        <begin position="159"/>
        <end position="182"/>
    </location>
</feature>
<dbReference type="Gene3D" id="1.20.1250.20">
    <property type="entry name" value="MFS general substrate transporter like domains"/>
    <property type="match status" value="1"/>
</dbReference>
<evidence type="ECO:0000313" key="2">
    <source>
        <dbReference type="EMBL" id="XBT80018.1"/>
    </source>
</evidence>
<dbReference type="InterPro" id="IPR036259">
    <property type="entry name" value="MFS_trans_sf"/>
</dbReference>
<gene>
    <name evidence="2" type="ORF">ABIH81_20475</name>
</gene>
<dbReference type="EMBL" id="CP157974">
    <property type="protein sequence ID" value="XBT80018.1"/>
    <property type="molecule type" value="Genomic_DNA"/>
</dbReference>
<keyword evidence="1" id="KW-0472">Membrane</keyword>
<keyword evidence="1" id="KW-0812">Transmembrane</keyword>
<dbReference type="InterPro" id="IPR050327">
    <property type="entry name" value="Proton-linked_MCT"/>
</dbReference>
<organism evidence="2">
    <name type="scientific">Micromonospora sp. HUAS YX12</name>
    <dbReference type="NCBI Taxonomy" id="3156396"/>
    <lineage>
        <taxon>Bacteria</taxon>
        <taxon>Bacillati</taxon>
        <taxon>Actinomycetota</taxon>
        <taxon>Actinomycetes</taxon>
        <taxon>Micromonosporales</taxon>
        <taxon>Micromonosporaceae</taxon>
        <taxon>Micromonospora</taxon>
    </lineage>
</organism>
<dbReference type="InterPro" id="IPR011701">
    <property type="entry name" value="MFS"/>
</dbReference>
<dbReference type="GO" id="GO:0022857">
    <property type="term" value="F:transmembrane transporter activity"/>
    <property type="evidence" value="ECO:0007669"/>
    <property type="project" value="InterPro"/>
</dbReference>